<keyword evidence="2" id="KW-1185">Reference proteome</keyword>
<protein>
    <submittedName>
        <fullName evidence="1">Uncharacterized protein</fullName>
    </submittedName>
</protein>
<comment type="caution">
    <text evidence="1">The sequence shown here is derived from an EMBL/GenBank/DDBJ whole genome shotgun (WGS) entry which is preliminary data.</text>
</comment>
<evidence type="ECO:0000313" key="1">
    <source>
        <dbReference type="EMBL" id="MPC94154.1"/>
    </source>
</evidence>
<dbReference type="Proteomes" id="UP000324222">
    <property type="component" value="Unassembled WGS sequence"/>
</dbReference>
<gene>
    <name evidence="1" type="ORF">E2C01_089308</name>
</gene>
<dbReference type="EMBL" id="VSRR010097473">
    <property type="protein sequence ID" value="MPC94154.1"/>
    <property type="molecule type" value="Genomic_DNA"/>
</dbReference>
<reference evidence="1 2" key="1">
    <citation type="submission" date="2019-05" db="EMBL/GenBank/DDBJ databases">
        <title>Another draft genome of Portunus trituberculatus and its Hox gene families provides insights of decapod evolution.</title>
        <authorList>
            <person name="Jeong J.-H."/>
            <person name="Song I."/>
            <person name="Kim S."/>
            <person name="Choi T."/>
            <person name="Kim D."/>
            <person name="Ryu S."/>
            <person name="Kim W."/>
        </authorList>
    </citation>
    <scope>NUCLEOTIDE SEQUENCE [LARGE SCALE GENOMIC DNA]</scope>
    <source>
        <tissue evidence="1">Muscle</tissue>
    </source>
</reference>
<name>A0A5B7JP81_PORTR</name>
<evidence type="ECO:0000313" key="2">
    <source>
        <dbReference type="Proteomes" id="UP000324222"/>
    </source>
</evidence>
<accession>A0A5B7JP81</accession>
<dbReference type="AlphaFoldDB" id="A0A5B7JP81"/>
<proteinExistence type="predicted"/>
<organism evidence="1 2">
    <name type="scientific">Portunus trituberculatus</name>
    <name type="common">Swimming crab</name>
    <name type="synonym">Neptunus trituberculatus</name>
    <dbReference type="NCBI Taxonomy" id="210409"/>
    <lineage>
        <taxon>Eukaryota</taxon>
        <taxon>Metazoa</taxon>
        <taxon>Ecdysozoa</taxon>
        <taxon>Arthropoda</taxon>
        <taxon>Crustacea</taxon>
        <taxon>Multicrustacea</taxon>
        <taxon>Malacostraca</taxon>
        <taxon>Eumalacostraca</taxon>
        <taxon>Eucarida</taxon>
        <taxon>Decapoda</taxon>
        <taxon>Pleocyemata</taxon>
        <taxon>Brachyura</taxon>
        <taxon>Eubrachyura</taxon>
        <taxon>Portunoidea</taxon>
        <taxon>Portunidae</taxon>
        <taxon>Portuninae</taxon>
        <taxon>Portunus</taxon>
    </lineage>
</organism>
<sequence length="53" mass="5638">MVPLYHGGPLIPLTSCVCSPPPRSPAGHTASLLHYGASSKLIDRSSERTQTSY</sequence>